<dbReference type="InterPro" id="IPR002156">
    <property type="entry name" value="RNaseH_domain"/>
</dbReference>
<dbReference type="Pfam" id="PF13456">
    <property type="entry name" value="RVT_3"/>
    <property type="match status" value="1"/>
</dbReference>
<reference evidence="2 3" key="1">
    <citation type="submission" date="2024-04" db="EMBL/GenBank/DDBJ databases">
        <authorList>
            <person name="Fracassetti M."/>
        </authorList>
    </citation>
    <scope>NUCLEOTIDE SEQUENCE [LARGE SCALE GENOMIC DNA]</scope>
</reference>
<gene>
    <name evidence="2" type="ORF">LTRI10_LOCUS8361</name>
</gene>
<evidence type="ECO:0000313" key="3">
    <source>
        <dbReference type="Proteomes" id="UP001497516"/>
    </source>
</evidence>
<evidence type="ECO:0000313" key="2">
    <source>
        <dbReference type="EMBL" id="CAL1360960.1"/>
    </source>
</evidence>
<name>A0AAV2CX85_9ROSI</name>
<dbReference type="EMBL" id="OZ034814">
    <property type="protein sequence ID" value="CAL1360960.1"/>
    <property type="molecule type" value="Genomic_DNA"/>
</dbReference>
<dbReference type="Proteomes" id="UP001497516">
    <property type="component" value="Chromosome 10"/>
</dbReference>
<sequence>MLNEGGTGLGVVARDWNGNFVMTAVRRERRSWTPELAELRAIEFGLEMAREEGYRRCAGGIGLSKCHSQATKAGVFETGDRCACEGDSRSGGSAQFG</sequence>
<feature type="domain" description="RNase H type-1" evidence="1">
    <location>
        <begin position="4"/>
        <end position="57"/>
    </location>
</feature>
<proteinExistence type="predicted"/>
<keyword evidence="3" id="KW-1185">Reference proteome</keyword>
<organism evidence="2 3">
    <name type="scientific">Linum trigynum</name>
    <dbReference type="NCBI Taxonomy" id="586398"/>
    <lineage>
        <taxon>Eukaryota</taxon>
        <taxon>Viridiplantae</taxon>
        <taxon>Streptophyta</taxon>
        <taxon>Embryophyta</taxon>
        <taxon>Tracheophyta</taxon>
        <taxon>Spermatophyta</taxon>
        <taxon>Magnoliopsida</taxon>
        <taxon>eudicotyledons</taxon>
        <taxon>Gunneridae</taxon>
        <taxon>Pentapetalae</taxon>
        <taxon>rosids</taxon>
        <taxon>fabids</taxon>
        <taxon>Malpighiales</taxon>
        <taxon>Linaceae</taxon>
        <taxon>Linum</taxon>
    </lineage>
</organism>
<evidence type="ECO:0000259" key="1">
    <source>
        <dbReference type="Pfam" id="PF13456"/>
    </source>
</evidence>
<accession>A0AAV2CX85</accession>
<dbReference type="GO" id="GO:0003676">
    <property type="term" value="F:nucleic acid binding"/>
    <property type="evidence" value="ECO:0007669"/>
    <property type="project" value="InterPro"/>
</dbReference>
<dbReference type="GO" id="GO:0004523">
    <property type="term" value="F:RNA-DNA hybrid ribonuclease activity"/>
    <property type="evidence" value="ECO:0007669"/>
    <property type="project" value="InterPro"/>
</dbReference>
<dbReference type="AlphaFoldDB" id="A0AAV2CX85"/>
<protein>
    <recommendedName>
        <fullName evidence="1">RNase H type-1 domain-containing protein</fullName>
    </recommendedName>
</protein>